<evidence type="ECO:0000313" key="1">
    <source>
        <dbReference type="EMBL" id="CAH2062103.1"/>
    </source>
</evidence>
<feature type="non-terminal residue" evidence="1">
    <location>
        <position position="178"/>
    </location>
</feature>
<dbReference type="EMBL" id="OW152841">
    <property type="protein sequence ID" value="CAH2062103.1"/>
    <property type="molecule type" value="Genomic_DNA"/>
</dbReference>
<organism evidence="1 2">
    <name type="scientific">Iphiclides podalirius</name>
    <name type="common">scarce swallowtail</name>
    <dbReference type="NCBI Taxonomy" id="110791"/>
    <lineage>
        <taxon>Eukaryota</taxon>
        <taxon>Metazoa</taxon>
        <taxon>Ecdysozoa</taxon>
        <taxon>Arthropoda</taxon>
        <taxon>Hexapoda</taxon>
        <taxon>Insecta</taxon>
        <taxon>Pterygota</taxon>
        <taxon>Neoptera</taxon>
        <taxon>Endopterygota</taxon>
        <taxon>Lepidoptera</taxon>
        <taxon>Glossata</taxon>
        <taxon>Ditrysia</taxon>
        <taxon>Papilionoidea</taxon>
        <taxon>Papilionidae</taxon>
        <taxon>Papilioninae</taxon>
        <taxon>Iphiclides</taxon>
    </lineage>
</organism>
<evidence type="ECO:0000313" key="2">
    <source>
        <dbReference type="Proteomes" id="UP000837857"/>
    </source>
</evidence>
<protein>
    <submittedName>
        <fullName evidence="1">Uncharacterized protein</fullName>
    </submittedName>
</protein>
<keyword evidence="2" id="KW-1185">Reference proteome</keyword>
<accession>A0ABN8IME1</accession>
<sequence>MIKPYPELFGPLYETLRAARIEPLAPIAICYHPQATINLITREAAPLISNSGMLEPTGEGVDPEQLAGSWHRWHRGWKLNSPRITSKSLRPYQGSILSSQHRLPWIDASNNLAANKTRTGFEPATNPARENPPSKAVHGNTFKGCIPPPRFATVATPASPLSRVRVPGAGCPYGSQLD</sequence>
<proteinExistence type="predicted"/>
<name>A0ABN8IME1_9NEOP</name>
<gene>
    <name evidence="1" type="ORF">IPOD504_LOCUS11687</name>
</gene>
<dbReference type="Proteomes" id="UP000837857">
    <property type="component" value="Chromosome 29"/>
</dbReference>
<reference evidence="1" key="1">
    <citation type="submission" date="2022-03" db="EMBL/GenBank/DDBJ databases">
        <authorList>
            <person name="Martin H S."/>
        </authorList>
    </citation>
    <scope>NUCLEOTIDE SEQUENCE</scope>
</reference>